<proteinExistence type="predicted"/>
<name>A0A1S8YRT9_9GAMM</name>
<dbReference type="EMBL" id="MRUL01000002">
    <property type="protein sequence ID" value="OON41343.1"/>
    <property type="molecule type" value="Genomic_DNA"/>
</dbReference>
<sequence length="150" mass="16589">MVAVMTLPVMVGAVGAWQTQQQLTAMTDRAQQQLNAHQQAARKIVEKMRRQQKVKAASPDALSLLNPIGKALSAEVSLLQVDASFQQQHVRMEVAAKSLPALLDFSARLQRIPAKVELQNHRPAQDKSGRWPLQATLNLKMDTHTEAKHG</sequence>
<organism evidence="1 2">
    <name type="scientific">Izhakiella australiensis</name>
    <dbReference type="NCBI Taxonomy" id="1926881"/>
    <lineage>
        <taxon>Bacteria</taxon>
        <taxon>Pseudomonadati</taxon>
        <taxon>Pseudomonadota</taxon>
        <taxon>Gammaproteobacteria</taxon>
        <taxon>Enterobacterales</taxon>
        <taxon>Erwiniaceae</taxon>
        <taxon>Izhakiella</taxon>
    </lineage>
</organism>
<accession>A0A1S8YRT9</accession>
<gene>
    <name evidence="1" type="ORF">BTJ39_05105</name>
</gene>
<dbReference type="AlphaFoldDB" id="A0A1S8YRT9"/>
<reference evidence="1 2" key="1">
    <citation type="submission" date="2016-12" db="EMBL/GenBank/DDBJ databases">
        <title>Izhakiella australiana sp. nov. of genus Izhakiella isolated from Australian desert.</title>
        <authorList>
            <person name="Ji M."/>
        </authorList>
    </citation>
    <scope>NUCLEOTIDE SEQUENCE [LARGE SCALE GENOMIC DNA]</scope>
    <source>
        <strain evidence="1 2">D4N98</strain>
    </source>
</reference>
<evidence type="ECO:0000313" key="1">
    <source>
        <dbReference type="EMBL" id="OON41343.1"/>
    </source>
</evidence>
<dbReference type="Proteomes" id="UP000190667">
    <property type="component" value="Unassembled WGS sequence"/>
</dbReference>
<dbReference type="STRING" id="1926881.BTJ39_05105"/>
<keyword evidence="2" id="KW-1185">Reference proteome</keyword>
<comment type="caution">
    <text evidence="1">The sequence shown here is derived from an EMBL/GenBank/DDBJ whole genome shotgun (WGS) entry which is preliminary data.</text>
</comment>
<protein>
    <submittedName>
        <fullName evidence="1">Uncharacterized protein</fullName>
    </submittedName>
</protein>
<evidence type="ECO:0000313" key="2">
    <source>
        <dbReference type="Proteomes" id="UP000190667"/>
    </source>
</evidence>